<keyword evidence="2" id="KW-1185">Reference proteome</keyword>
<sequence>MPAAVRAAYSAEMTAARTATGAEARWRHLERAHILSQPWPWPHTRNHLAMFVLAVRERDRREAFGQVIRIIVAAPGSALGRYPEGNTGRATVPLTRPQPLPGDLAALLADRTGGGAGRRSAYRRAN</sequence>
<evidence type="ECO:0008006" key="3">
    <source>
        <dbReference type="Google" id="ProtNLM"/>
    </source>
</evidence>
<comment type="caution">
    <text evidence="1">The sequence shown here is derived from an EMBL/GenBank/DDBJ whole genome shotgun (WGS) entry which is preliminary data.</text>
</comment>
<organism evidence="1 2">
    <name type="scientific">Streptosporangium minutum</name>
    <dbReference type="NCBI Taxonomy" id="569862"/>
    <lineage>
        <taxon>Bacteria</taxon>
        <taxon>Bacillati</taxon>
        <taxon>Actinomycetota</taxon>
        <taxon>Actinomycetes</taxon>
        <taxon>Streptosporangiales</taxon>
        <taxon>Streptosporangiaceae</taxon>
        <taxon>Streptosporangium</taxon>
    </lineage>
</organism>
<dbReference type="Proteomes" id="UP000194761">
    <property type="component" value="Unassembled WGS sequence"/>
</dbReference>
<dbReference type="EMBL" id="NGFP01000002">
    <property type="protein sequence ID" value="OUD00054.1"/>
    <property type="molecule type" value="Genomic_DNA"/>
</dbReference>
<dbReference type="InterPro" id="IPR022172">
    <property type="entry name" value="DUF3703"/>
</dbReference>
<reference evidence="1 2" key="1">
    <citation type="submission" date="2017-05" db="EMBL/GenBank/DDBJ databases">
        <title>Biotechnological potential of actinobacteria isolated from South African environments.</title>
        <authorList>
            <person name="Le Roes-Hill M."/>
            <person name="Prins A."/>
            <person name="Durrell K.A."/>
        </authorList>
    </citation>
    <scope>NUCLEOTIDE SEQUENCE [LARGE SCALE GENOMIC DNA]</scope>
    <source>
        <strain evidence="1">M26</strain>
    </source>
</reference>
<evidence type="ECO:0000313" key="2">
    <source>
        <dbReference type="Proteomes" id="UP000194761"/>
    </source>
</evidence>
<evidence type="ECO:0000313" key="1">
    <source>
        <dbReference type="EMBL" id="OUD00054.1"/>
    </source>
</evidence>
<gene>
    <name evidence="1" type="ORF">CA984_00860</name>
</gene>
<dbReference type="Pfam" id="PF12487">
    <property type="entry name" value="DUF3703"/>
    <property type="match status" value="1"/>
</dbReference>
<dbReference type="AlphaFoldDB" id="A0A243RZR1"/>
<protein>
    <recommendedName>
        <fullName evidence="3">DUF3703 domain-containing protein</fullName>
    </recommendedName>
</protein>
<name>A0A243RZR1_9ACTN</name>
<accession>A0A243RZR1</accession>
<proteinExistence type="predicted"/>